<evidence type="ECO:0000313" key="1">
    <source>
        <dbReference type="EMBL" id="KXG36127.1"/>
    </source>
</evidence>
<gene>
    <name evidence="1" type="ORF">SORBI_3002G287900</name>
</gene>
<name>A0A1B6QDX6_SORBI</name>
<accession>A0A1B6QDX6</accession>
<evidence type="ECO:0000313" key="2">
    <source>
        <dbReference type="Proteomes" id="UP000000768"/>
    </source>
</evidence>
<sequence>MSLRRPSPHAPPLLVRCSVLLATRPDHGHSFDGPDAGDQPYQQVASTVYYLVLQSVGKMDLASPISHLDSG</sequence>
<organism evidence="1 2">
    <name type="scientific">Sorghum bicolor</name>
    <name type="common">Sorghum</name>
    <name type="synonym">Sorghum vulgare</name>
    <dbReference type="NCBI Taxonomy" id="4558"/>
    <lineage>
        <taxon>Eukaryota</taxon>
        <taxon>Viridiplantae</taxon>
        <taxon>Streptophyta</taxon>
        <taxon>Embryophyta</taxon>
        <taxon>Tracheophyta</taxon>
        <taxon>Spermatophyta</taxon>
        <taxon>Magnoliopsida</taxon>
        <taxon>Liliopsida</taxon>
        <taxon>Poales</taxon>
        <taxon>Poaceae</taxon>
        <taxon>PACMAD clade</taxon>
        <taxon>Panicoideae</taxon>
        <taxon>Andropogonodae</taxon>
        <taxon>Andropogoneae</taxon>
        <taxon>Sorghinae</taxon>
        <taxon>Sorghum</taxon>
    </lineage>
</organism>
<keyword evidence="2" id="KW-1185">Reference proteome</keyword>
<dbReference type="Proteomes" id="UP000000768">
    <property type="component" value="Chromosome 2"/>
</dbReference>
<dbReference type="InParanoid" id="A0A1B6QDX6"/>
<dbReference type="EMBL" id="CM000761">
    <property type="protein sequence ID" value="KXG36127.1"/>
    <property type="molecule type" value="Genomic_DNA"/>
</dbReference>
<reference evidence="1 2" key="1">
    <citation type="journal article" date="2009" name="Nature">
        <title>The Sorghum bicolor genome and the diversification of grasses.</title>
        <authorList>
            <person name="Paterson A.H."/>
            <person name="Bowers J.E."/>
            <person name="Bruggmann R."/>
            <person name="Dubchak I."/>
            <person name="Grimwood J."/>
            <person name="Gundlach H."/>
            <person name="Haberer G."/>
            <person name="Hellsten U."/>
            <person name="Mitros T."/>
            <person name="Poliakov A."/>
            <person name="Schmutz J."/>
            <person name="Spannagl M."/>
            <person name="Tang H."/>
            <person name="Wang X."/>
            <person name="Wicker T."/>
            <person name="Bharti A.K."/>
            <person name="Chapman J."/>
            <person name="Feltus F.A."/>
            <person name="Gowik U."/>
            <person name="Grigoriev I.V."/>
            <person name="Lyons E."/>
            <person name="Maher C.A."/>
            <person name="Martis M."/>
            <person name="Narechania A."/>
            <person name="Otillar R.P."/>
            <person name="Penning B.W."/>
            <person name="Salamov A.A."/>
            <person name="Wang Y."/>
            <person name="Zhang L."/>
            <person name="Carpita N.C."/>
            <person name="Freeling M."/>
            <person name="Gingle A.R."/>
            <person name="Hash C.T."/>
            <person name="Keller B."/>
            <person name="Klein P."/>
            <person name="Kresovich S."/>
            <person name="McCann M.C."/>
            <person name="Ming R."/>
            <person name="Peterson D.G."/>
            <person name="Mehboob-ur-Rahman"/>
            <person name="Ware D."/>
            <person name="Westhoff P."/>
            <person name="Mayer K.F."/>
            <person name="Messing J."/>
            <person name="Rokhsar D.S."/>
        </authorList>
    </citation>
    <scope>NUCLEOTIDE SEQUENCE [LARGE SCALE GENOMIC DNA]</scope>
    <source>
        <strain evidence="2">cv. BTx623</strain>
    </source>
</reference>
<proteinExistence type="predicted"/>
<dbReference type="AlphaFoldDB" id="A0A1B6QDX6"/>
<reference evidence="2" key="2">
    <citation type="journal article" date="2018" name="Plant J.">
        <title>The Sorghum bicolor reference genome: improved assembly, gene annotations, a transcriptome atlas, and signatures of genome organization.</title>
        <authorList>
            <person name="McCormick R.F."/>
            <person name="Truong S.K."/>
            <person name="Sreedasyam A."/>
            <person name="Jenkins J."/>
            <person name="Shu S."/>
            <person name="Sims D."/>
            <person name="Kennedy M."/>
            <person name="Amirebrahimi M."/>
            <person name="Weers B.D."/>
            <person name="McKinley B."/>
            <person name="Mattison A."/>
            <person name="Morishige D.T."/>
            <person name="Grimwood J."/>
            <person name="Schmutz J."/>
            <person name="Mullet J.E."/>
        </authorList>
    </citation>
    <scope>NUCLEOTIDE SEQUENCE [LARGE SCALE GENOMIC DNA]</scope>
    <source>
        <strain evidence="2">cv. BTx623</strain>
    </source>
</reference>
<dbReference type="Gramene" id="KXG36127">
    <property type="protein sequence ID" value="KXG36127"/>
    <property type="gene ID" value="SORBI_3002G287900"/>
</dbReference>
<protein>
    <submittedName>
        <fullName evidence="1">Uncharacterized protein</fullName>
    </submittedName>
</protein>